<dbReference type="Gene3D" id="1.10.8.60">
    <property type="match status" value="1"/>
</dbReference>
<dbReference type="SUPFAM" id="SSF48019">
    <property type="entry name" value="post-AAA+ oligomerization domain-like"/>
    <property type="match status" value="1"/>
</dbReference>
<dbReference type="Pfam" id="PF00004">
    <property type="entry name" value="AAA"/>
    <property type="match status" value="1"/>
</dbReference>
<dbReference type="PROSITE" id="PS50172">
    <property type="entry name" value="BRCT"/>
    <property type="match status" value="1"/>
</dbReference>
<feature type="compositionally biased region" description="Low complexity" evidence="11">
    <location>
        <begin position="120"/>
        <end position="129"/>
    </location>
</feature>
<dbReference type="GO" id="GO:0016887">
    <property type="term" value="F:ATP hydrolysis activity"/>
    <property type="evidence" value="ECO:0007669"/>
    <property type="project" value="InterPro"/>
</dbReference>
<dbReference type="Proteomes" id="UP000320762">
    <property type="component" value="Unassembled WGS sequence"/>
</dbReference>
<evidence type="ECO:0000313" key="13">
    <source>
        <dbReference type="EMBL" id="TRM68134.1"/>
    </source>
</evidence>
<proteinExistence type="inferred from homology"/>
<dbReference type="SMART" id="SM00382">
    <property type="entry name" value="AAA"/>
    <property type="match status" value="1"/>
</dbReference>
<dbReference type="InterPro" id="IPR003959">
    <property type="entry name" value="ATPase_AAA_core"/>
</dbReference>
<feature type="compositionally biased region" description="Basic residues" evidence="11">
    <location>
        <begin position="921"/>
        <end position="934"/>
    </location>
</feature>
<evidence type="ECO:0000256" key="1">
    <source>
        <dbReference type="ARBA" id="ARBA00004123"/>
    </source>
</evidence>
<dbReference type="GO" id="GO:0005524">
    <property type="term" value="F:ATP binding"/>
    <property type="evidence" value="ECO:0007669"/>
    <property type="project" value="UniProtKB-UniRule"/>
</dbReference>
<keyword evidence="8" id="KW-0238">DNA-binding</keyword>
<dbReference type="InterPro" id="IPR001357">
    <property type="entry name" value="BRCT_dom"/>
</dbReference>
<comment type="caution">
    <text evidence="13">The sequence shown here is derived from an EMBL/GenBank/DDBJ whole genome shotgun (WGS) entry which is preliminary data.</text>
</comment>
<dbReference type="CDD" id="cd18140">
    <property type="entry name" value="HLD_clamp_RFC"/>
    <property type="match status" value="1"/>
</dbReference>
<evidence type="ECO:0000256" key="2">
    <source>
        <dbReference type="ARBA" id="ARBA00006116"/>
    </source>
</evidence>
<evidence type="ECO:0000313" key="14">
    <source>
        <dbReference type="Proteomes" id="UP000320762"/>
    </source>
</evidence>
<dbReference type="SMART" id="SM00292">
    <property type="entry name" value="BRCT"/>
    <property type="match status" value="1"/>
</dbReference>
<dbReference type="SUPFAM" id="SSF52113">
    <property type="entry name" value="BRCT domain"/>
    <property type="match status" value="1"/>
</dbReference>
<dbReference type="GO" id="GO:0006271">
    <property type="term" value="P:DNA strand elongation involved in DNA replication"/>
    <property type="evidence" value="ECO:0007669"/>
    <property type="project" value="UniProtKB-ARBA"/>
</dbReference>
<dbReference type="PIRSF" id="PIRSF036578">
    <property type="entry name" value="RFC1"/>
    <property type="match status" value="1"/>
</dbReference>
<dbReference type="PANTHER" id="PTHR23389">
    <property type="entry name" value="CHROMOSOME TRANSMISSION FIDELITY FACTOR 18"/>
    <property type="match status" value="1"/>
</dbReference>
<evidence type="ECO:0000256" key="5">
    <source>
        <dbReference type="ARBA" id="ARBA00022705"/>
    </source>
</evidence>
<evidence type="ECO:0000256" key="9">
    <source>
        <dbReference type="ARBA" id="ARBA00023242"/>
    </source>
</evidence>
<evidence type="ECO:0000259" key="12">
    <source>
        <dbReference type="PROSITE" id="PS50172"/>
    </source>
</evidence>
<feature type="compositionally biased region" description="Low complexity" evidence="11">
    <location>
        <begin position="935"/>
        <end position="950"/>
    </location>
</feature>
<reference evidence="13 14" key="1">
    <citation type="journal article" date="2019" name="New Phytol.">
        <title>Comparative genomics reveals unique wood-decay strategies and fruiting body development in the Schizophyllaceae.</title>
        <authorList>
            <person name="Almasi E."/>
            <person name="Sahu N."/>
            <person name="Krizsan K."/>
            <person name="Balint B."/>
            <person name="Kovacs G.M."/>
            <person name="Kiss B."/>
            <person name="Cseklye J."/>
            <person name="Drula E."/>
            <person name="Henrissat B."/>
            <person name="Nagy I."/>
            <person name="Chovatia M."/>
            <person name="Adam C."/>
            <person name="LaButti K."/>
            <person name="Lipzen A."/>
            <person name="Riley R."/>
            <person name="Grigoriev I.V."/>
            <person name="Nagy L.G."/>
        </authorList>
    </citation>
    <scope>NUCLEOTIDE SEQUENCE [LARGE SCALE GENOMIC DNA]</scope>
    <source>
        <strain evidence="13 14">NL-1724</strain>
    </source>
</reference>
<evidence type="ECO:0000256" key="10">
    <source>
        <dbReference type="PIRNR" id="PIRNR036578"/>
    </source>
</evidence>
<dbReference type="Pfam" id="PF25361">
    <property type="entry name" value="AAA_lid_RFC1"/>
    <property type="match status" value="1"/>
</dbReference>
<dbReference type="InterPro" id="IPR003593">
    <property type="entry name" value="AAA+_ATPase"/>
</dbReference>
<sequence>MAPTAKTSKVASGKDIRTFFNINSSSQPKSSQPSLKPSQTKSSQGKTKDVVDLLRSKAPAKQPVKSTPSTSRRNVPTVDSDEDEPPVKKSAGVKRKKPTALDLSDDEDEVKATPPKKKSAIAPAKSGSKPRARPSDVEKSKPKPKAKKDEDFEMQSLSESEEEEEEVVKKSKKATPQKKAAPRKPTAKPTAKPAADDEPVKKEEPKKAPNWAAARAAKLAGPAAPGSKDVPDGAPNALAGLTFVFTGELSAFSRDEAVELAKRFGGRVTGQPSGKTDYVVVGDNAGESKLRAIEKKGIKTLNEDQYLELIGTRNKDGKMKVDEKTRKKMEKDQADIEKAAAEMMSREKAAVKGKQAVEGSGAKTVDPSMQLWTSRYAPQSLKDVCGNKAAVDKLQQWLNDWPASVACGFKKPGKNAMNTYRAVLITGSPGIGKTTSAHLCAKLAGFNPVELNASDTRSKKLVENGMNINNTTIDAWYHGKGATNSDGLAFTDRSCLIMDEVDGMSGGDRGGVGALNVLIRKTKIPIICIANDKNAQKLIPLRGTCFGLPFQKPQANAVRSRMLTIAFKEKMKIPANVIDQLIAGSQSDIRQVLNMMSTWKLSSDTIDFDQGKQLVKANEKYAIMTPFDITHKILGPYMFSATARETLGDKMELYFQDFSFMPLFIQENYLKMQPARVRNLEGPDKDMQLLKLMDKAAMSISDGDLVDALIHGPEQHWTLMPLHAVCSTVRPAAQMYGVGGHYGSPNSVSFPQWLGQNSKQNKLARQLSDVQIRMRLKVSGDKSEIRQSYIPSLFPHIVLPLINEGGGAVEEVIERMDEYYLSREDWDTIVELGVGPNKDEDVLKKISTATKSSFTRKYNAGEHPIPFHKATDLGKTAKKLPGGPAPDIEDAFEDEPDVVSDDDEKDESDQDISKDKLIAASKKKKKAAATKAPRKSAGGTKAAGSSKAKK</sequence>
<gene>
    <name evidence="13" type="ORF">BD626DRAFT_424794</name>
</gene>
<accession>A0A550CTM6</accession>
<keyword evidence="6 10" id="KW-0547">Nucleotide-binding</keyword>
<dbReference type="PANTHER" id="PTHR23389:SF6">
    <property type="entry name" value="REPLICATION FACTOR C SUBUNIT 1"/>
    <property type="match status" value="1"/>
</dbReference>
<keyword evidence="9 10" id="KW-0539">Nucleus</keyword>
<dbReference type="GO" id="GO:0005634">
    <property type="term" value="C:nucleus"/>
    <property type="evidence" value="ECO:0007669"/>
    <property type="project" value="UniProtKB-SubCell"/>
</dbReference>
<dbReference type="FunFam" id="1.10.8.60:FF:000021">
    <property type="entry name" value="Replication factor C subunit 1"/>
    <property type="match status" value="1"/>
</dbReference>
<keyword evidence="4" id="KW-0597">Phosphoprotein</keyword>
<evidence type="ECO:0000256" key="7">
    <source>
        <dbReference type="ARBA" id="ARBA00022840"/>
    </source>
</evidence>
<dbReference type="Pfam" id="PF08519">
    <property type="entry name" value="RFC1"/>
    <property type="match status" value="1"/>
</dbReference>
<feature type="compositionally biased region" description="Low complexity" evidence="11">
    <location>
        <begin position="24"/>
        <end position="44"/>
    </location>
</feature>
<feature type="compositionally biased region" description="Acidic residues" evidence="11">
    <location>
        <begin position="887"/>
        <end position="910"/>
    </location>
</feature>
<feature type="compositionally biased region" description="Basic and acidic residues" evidence="11">
    <location>
        <begin position="46"/>
        <end position="55"/>
    </location>
</feature>
<dbReference type="EMBL" id="VDMD01000002">
    <property type="protein sequence ID" value="TRM68134.1"/>
    <property type="molecule type" value="Genomic_DNA"/>
</dbReference>
<dbReference type="GO" id="GO:0005663">
    <property type="term" value="C:DNA replication factor C complex"/>
    <property type="evidence" value="ECO:0007669"/>
    <property type="project" value="InterPro"/>
</dbReference>
<evidence type="ECO:0000256" key="8">
    <source>
        <dbReference type="ARBA" id="ARBA00023125"/>
    </source>
</evidence>
<dbReference type="FunFam" id="3.40.50.300:FF:000395">
    <property type="entry name" value="Replication factor C subunit 1"/>
    <property type="match status" value="1"/>
</dbReference>
<feature type="compositionally biased region" description="Basic and acidic residues" evidence="11">
    <location>
        <begin position="194"/>
        <end position="207"/>
    </location>
</feature>
<feature type="region of interest" description="Disordered" evidence="11">
    <location>
        <begin position="1"/>
        <end position="231"/>
    </location>
</feature>
<dbReference type="Pfam" id="PF00533">
    <property type="entry name" value="BRCT"/>
    <property type="match status" value="1"/>
</dbReference>
<dbReference type="Gene3D" id="3.40.50.10190">
    <property type="entry name" value="BRCT domain"/>
    <property type="match status" value="1"/>
</dbReference>
<organism evidence="13 14">
    <name type="scientific">Schizophyllum amplum</name>
    <dbReference type="NCBI Taxonomy" id="97359"/>
    <lineage>
        <taxon>Eukaryota</taxon>
        <taxon>Fungi</taxon>
        <taxon>Dikarya</taxon>
        <taxon>Basidiomycota</taxon>
        <taxon>Agaricomycotina</taxon>
        <taxon>Agaricomycetes</taxon>
        <taxon>Agaricomycetidae</taxon>
        <taxon>Agaricales</taxon>
        <taxon>Schizophyllaceae</taxon>
        <taxon>Schizophyllum</taxon>
    </lineage>
</organism>
<feature type="compositionally biased region" description="Polar residues" evidence="11">
    <location>
        <begin position="1"/>
        <end position="10"/>
    </location>
</feature>
<dbReference type="GO" id="GO:0006281">
    <property type="term" value="P:DNA repair"/>
    <property type="evidence" value="ECO:0007669"/>
    <property type="project" value="InterPro"/>
</dbReference>
<protein>
    <recommendedName>
        <fullName evidence="3 10">Replication factor C subunit 1</fullName>
    </recommendedName>
</protein>
<dbReference type="Gene3D" id="1.20.272.10">
    <property type="match status" value="1"/>
</dbReference>
<comment type="subcellular location">
    <subcellularLocation>
        <location evidence="1 10">Nucleus</location>
    </subcellularLocation>
</comment>
<evidence type="ECO:0000256" key="11">
    <source>
        <dbReference type="SAM" id="MobiDB-lite"/>
    </source>
</evidence>
<dbReference type="InterPro" id="IPR013725">
    <property type="entry name" value="DNA_replication_fac_RFC1_C"/>
</dbReference>
<dbReference type="InterPro" id="IPR047854">
    <property type="entry name" value="RFC_lid"/>
</dbReference>
<keyword evidence="14" id="KW-1185">Reference proteome</keyword>
<dbReference type="OrthoDB" id="446168at2759"/>
<feature type="region of interest" description="Disordered" evidence="11">
    <location>
        <begin position="857"/>
        <end position="950"/>
    </location>
</feature>
<dbReference type="InterPro" id="IPR012178">
    <property type="entry name" value="RFC1"/>
</dbReference>
<dbReference type="Gene3D" id="3.40.50.300">
    <property type="entry name" value="P-loop containing nucleotide triphosphate hydrolases"/>
    <property type="match status" value="1"/>
</dbReference>
<dbReference type="InterPro" id="IPR008921">
    <property type="entry name" value="DNA_pol3_clamp-load_cplx_C"/>
</dbReference>
<dbReference type="CDD" id="cd00009">
    <property type="entry name" value="AAA"/>
    <property type="match status" value="1"/>
</dbReference>
<feature type="compositionally biased region" description="Polar residues" evidence="11">
    <location>
        <begin position="64"/>
        <end position="74"/>
    </location>
</feature>
<name>A0A550CTM6_9AGAR</name>
<dbReference type="FunFam" id="1.20.272.10:FF:000005">
    <property type="entry name" value="Replication factor C subunit 1"/>
    <property type="match status" value="1"/>
</dbReference>
<evidence type="ECO:0000256" key="4">
    <source>
        <dbReference type="ARBA" id="ARBA00022553"/>
    </source>
</evidence>
<feature type="compositionally biased region" description="Basic residues" evidence="11">
    <location>
        <begin position="170"/>
        <end position="186"/>
    </location>
</feature>
<dbReference type="STRING" id="97359.A0A550CTM6"/>
<feature type="domain" description="BRCT" evidence="12">
    <location>
        <begin position="233"/>
        <end position="310"/>
    </location>
</feature>
<keyword evidence="7 10" id="KW-0067">ATP-binding</keyword>
<comment type="similarity">
    <text evidence="2 10">Belongs to the activator 1 large subunit family.</text>
</comment>
<dbReference type="GO" id="GO:0003689">
    <property type="term" value="F:DNA clamp loader activity"/>
    <property type="evidence" value="ECO:0007669"/>
    <property type="project" value="UniProtKB-UniRule"/>
</dbReference>
<dbReference type="GO" id="GO:0003677">
    <property type="term" value="F:DNA binding"/>
    <property type="evidence" value="ECO:0007669"/>
    <property type="project" value="UniProtKB-KW"/>
</dbReference>
<dbReference type="InterPro" id="IPR036420">
    <property type="entry name" value="BRCT_dom_sf"/>
</dbReference>
<evidence type="ECO:0000256" key="3">
    <source>
        <dbReference type="ARBA" id="ARBA00020401"/>
    </source>
</evidence>
<dbReference type="InterPro" id="IPR027417">
    <property type="entry name" value="P-loop_NTPase"/>
</dbReference>
<evidence type="ECO:0000256" key="6">
    <source>
        <dbReference type="ARBA" id="ARBA00022741"/>
    </source>
</evidence>
<dbReference type="AlphaFoldDB" id="A0A550CTM6"/>
<dbReference type="FunFam" id="3.40.50.10190:FF:000001">
    <property type="entry name" value="Replication factor C subunit 1"/>
    <property type="match status" value="1"/>
</dbReference>
<feature type="compositionally biased region" description="Low complexity" evidence="11">
    <location>
        <begin position="208"/>
        <end position="225"/>
    </location>
</feature>
<dbReference type="SUPFAM" id="SSF52540">
    <property type="entry name" value="P-loop containing nucleoside triphosphate hydrolases"/>
    <property type="match status" value="1"/>
</dbReference>
<keyword evidence="5 10" id="KW-0235">DNA replication</keyword>